<dbReference type="Pfam" id="PF16927">
    <property type="entry name" value="HisKA_7TM"/>
    <property type="match status" value="1"/>
</dbReference>
<keyword evidence="1" id="KW-0472">Membrane</keyword>
<feature type="domain" description="GAF" evidence="2">
    <location>
        <begin position="400"/>
        <end position="546"/>
    </location>
</feature>
<proteinExistence type="predicted"/>
<evidence type="ECO:0000313" key="4">
    <source>
        <dbReference type="Proteomes" id="UP000033202"/>
    </source>
</evidence>
<keyword evidence="1" id="KW-1133">Transmembrane helix</keyword>
<dbReference type="InterPro" id="IPR029016">
    <property type="entry name" value="GAF-like_dom_sf"/>
</dbReference>
<feature type="transmembrane region" description="Helical" evidence="1">
    <location>
        <begin position="158"/>
        <end position="183"/>
    </location>
</feature>
<name>A0A0E9MNL2_9SPHN</name>
<dbReference type="InterPro" id="IPR003018">
    <property type="entry name" value="GAF"/>
</dbReference>
<feature type="transmembrane region" description="Helical" evidence="1">
    <location>
        <begin position="298"/>
        <end position="317"/>
    </location>
</feature>
<gene>
    <name evidence="3" type="ORF">SCH01S_26_00050</name>
</gene>
<dbReference type="AlphaFoldDB" id="A0A0E9MNL2"/>
<feature type="transmembrane region" description="Helical" evidence="1">
    <location>
        <begin position="324"/>
        <end position="348"/>
    </location>
</feature>
<keyword evidence="1" id="KW-0812">Transmembrane</keyword>
<evidence type="ECO:0000313" key="3">
    <source>
        <dbReference type="EMBL" id="GAO39134.1"/>
    </source>
</evidence>
<dbReference type="STRING" id="1219043.SCH01S_26_00050"/>
<feature type="transmembrane region" description="Helical" evidence="1">
    <location>
        <begin position="195"/>
        <end position="217"/>
    </location>
</feature>
<dbReference type="Gene3D" id="3.30.450.40">
    <property type="match status" value="1"/>
</dbReference>
<protein>
    <recommendedName>
        <fullName evidence="2">GAF domain-containing protein</fullName>
    </recommendedName>
</protein>
<feature type="transmembrane region" description="Helical" evidence="1">
    <location>
        <begin position="263"/>
        <end position="286"/>
    </location>
</feature>
<dbReference type="SUPFAM" id="SSF55781">
    <property type="entry name" value="GAF domain-like"/>
    <property type="match status" value="1"/>
</dbReference>
<dbReference type="Pfam" id="PF01590">
    <property type="entry name" value="GAF"/>
    <property type="match status" value="1"/>
</dbReference>
<keyword evidence="4" id="KW-1185">Reference proteome</keyword>
<evidence type="ECO:0000256" key="1">
    <source>
        <dbReference type="SAM" id="Phobius"/>
    </source>
</evidence>
<evidence type="ECO:0000259" key="2">
    <source>
        <dbReference type="SMART" id="SM00065"/>
    </source>
</evidence>
<comment type="caution">
    <text evidence="3">The sequence shown here is derived from an EMBL/GenBank/DDBJ whole genome shotgun (WGS) entry which is preliminary data.</text>
</comment>
<reference evidence="3 4" key="1">
    <citation type="submission" date="2015-04" db="EMBL/GenBank/DDBJ databases">
        <title>Whole genome shotgun sequence of Sphingomonas changbaiensis NBRC 104936.</title>
        <authorList>
            <person name="Katano-Makiyama Y."/>
            <person name="Hosoyama A."/>
            <person name="Hashimoto M."/>
            <person name="Noguchi M."/>
            <person name="Tsuchikane K."/>
            <person name="Ohji S."/>
            <person name="Yamazoe A."/>
            <person name="Ichikawa N."/>
            <person name="Kimura A."/>
            <person name="Fujita N."/>
        </authorList>
    </citation>
    <scope>NUCLEOTIDE SEQUENCE [LARGE SCALE GENOMIC DNA]</scope>
    <source>
        <strain evidence="3 4">NBRC 104936</strain>
    </source>
</reference>
<organism evidence="3 4">
    <name type="scientific">Sphingomonas changbaiensis NBRC 104936</name>
    <dbReference type="NCBI Taxonomy" id="1219043"/>
    <lineage>
        <taxon>Bacteria</taxon>
        <taxon>Pseudomonadati</taxon>
        <taxon>Pseudomonadota</taxon>
        <taxon>Alphaproteobacteria</taxon>
        <taxon>Sphingomonadales</taxon>
        <taxon>Sphingomonadaceae</taxon>
        <taxon>Sphingomonas</taxon>
    </lineage>
</organism>
<dbReference type="InterPro" id="IPR031621">
    <property type="entry name" value="HisKA_7TM"/>
</dbReference>
<feature type="transmembrane region" description="Helical" evidence="1">
    <location>
        <begin position="360"/>
        <end position="379"/>
    </location>
</feature>
<accession>A0A0E9MNL2</accession>
<feature type="transmembrane region" description="Helical" evidence="1">
    <location>
        <begin position="133"/>
        <end position="152"/>
    </location>
</feature>
<dbReference type="SMART" id="SM00065">
    <property type="entry name" value="GAF"/>
    <property type="match status" value="1"/>
</dbReference>
<dbReference type="Proteomes" id="UP000033202">
    <property type="component" value="Unassembled WGS sequence"/>
</dbReference>
<feature type="transmembrane region" description="Helical" evidence="1">
    <location>
        <begin position="229"/>
        <end position="251"/>
    </location>
</feature>
<dbReference type="EMBL" id="BBWU01000026">
    <property type="protein sequence ID" value="GAO39134.1"/>
    <property type="molecule type" value="Genomic_DNA"/>
</dbReference>
<sequence>MSSALYAQMALFHPESYGGVASASLGAKLERTTDRGRIDVIVRDLKPGTPLAAVVREGDRLRLDIPWNDFRTIGTGETFGFTRVAPGPWQHLAITVPDFTGSSKNVANVRFLITLFDLSLGLLLFWRCFGDTGAEALGIAFIAATITSNFPAPPLWSMLWITLAYAGVAAVPFLMLAFALSFFDRHTRPIRNGERHAYAVLCGALAISFLIAFYSNLTAFTSPLIHGNVLALMVEITLAYGGTVSVLAGGYRRADGDLRRRYSLLLIALLLTFALSLVQTFSFLVLKRAKMDPDNPLYDVNVVLSLLGPLLFSYAVLRHRVVDLGFVVNRTLVYGAVSLILLTAFGLTEWGVDKWLKPEGHQVSAIIDALIALGIFLTFHRVRDFVEHHLEALFFRSWHDNERTLRRFVFEASFITRPEALLAAFARELSRFTGGADYALYLGEGDAGYRAEVRAGRMPDSIDIDHPAPVALRAHRSGVEIGDDNSAGSAVIALPMFQRASLIGLVLLGPKARGEHYRPDEQELLAQAAHQIGLDLHALRVEQLEKRTSELVEQVQLLKAENRSLIGASAAA</sequence>